<dbReference type="Gene3D" id="2.170.210.20">
    <property type="entry name" value="Spindle assembly abnormal protein 6, N-terminal domain"/>
    <property type="match status" value="1"/>
</dbReference>
<feature type="domain" description="Sas-6-like oligomerization" evidence="13">
    <location>
        <begin position="184"/>
        <end position="247"/>
    </location>
</feature>
<evidence type="ECO:0000256" key="11">
    <source>
        <dbReference type="SAM" id="Coils"/>
    </source>
</evidence>
<dbReference type="GO" id="GO:0016020">
    <property type="term" value="C:membrane"/>
    <property type="evidence" value="ECO:0007669"/>
    <property type="project" value="UniProtKB-SubCell"/>
</dbReference>
<keyword evidence="4" id="KW-0328">Glycosyltransferase</keyword>
<feature type="domain" description="Spindle assembly abnormal protein 6 N-terminal" evidence="12">
    <location>
        <begin position="23"/>
        <end position="154"/>
    </location>
</feature>
<evidence type="ECO:0000256" key="3">
    <source>
        <dbReference type="ARBA" id="ARBA00022490"/>
    </source>
</evidence>
<evidence type="ECO:0000313" key="15">
    <source>
        <dbReference type="Proteomes" id="UP001489004"/>
    </source>
</evidence>
<dbReference type="Pfam" id="PF22331">
    <property type="entry name" value="Sas-6-like_oligomerization"/>
    <property type="match status" value="1"/>
</dbReference>
<keyword evidence="9" id="KW-0206">Cytoskeleton</keyword>
<keyword evidence="10" id="KW-0131">Cell cycle</keyword>
<evidence type="ECO:0000256" key="5">
    <source>
        <dbReference type="ARBA" id="ARBA00022679"/>
    </source>
</evidence>
<reference evidence="14 15" key="1">
    <citation type="journal article" date="2024" name="Nat. Commun.">
        <title>Phylogenomics reveals the evolutionary origins of lichenization in chlorophyte algae.</title>
        <authorList>
            <person name="Puginier C."/>
            <person name="Libourel C."/>
            <person name="Otte J."/>
            <person name="Skaloud P."/>
            <person name="Haon M."/>
            <person name="Grisel S."/>
            <person name="Petersen M."/>
            <person name="Berrin J.G."/>
            <person name="Delaux P.M."/>
            <person name="Dal Grande F."/>
            <person name="Keller J."/>
        </authorList>
    </citation>
    <scope>NUCLEOTIDE SEQUENCE [LARGE SCALE GENOMIC DNA]</scope>
    <source>
        <strain evidence="14 15">SAG 2043</strain>
    </source>
</reference>
<dbReference type="InterPro" id="IPR032396">
    <property type="entry name" value="SAS-6_N"/>
</dbReference>
<dbReference type="EMBL" id="JALJOR010000011">
    <property type="protein sequence ID" value="KAK9808849.1"/>
    <property type="molecule type" value="Genomic_DNA"/>
</dbReference>
<evidence type="ECO:0000256" key="1">
    <source>
        <dbReference type="ARBA" id="ARBA00004300"/>
    </source>
</evidence>
<evidence type="ECO:0000256" key="10">
    <source>
        <dbReference type="ARBA" id="ARBA00023306"/>
    </source>
</evidence>
<keyword evidence="3" id="KW-0963">Cytoplasm</keyword>
<dbReference type="Pfam" id="PF16531">
    <property type="entry name" value="SAS-6_N"/>
    <property type="match status" value="1"/>
</dbReference>
<evidence type="ECO:0008006" key="16">
    <source>
        <dbReference type="Google" id="ProtNLM"/>
    </source>
</evidence>
<dbReference type="SUPFAM" id="SSF90257">
    <property type="entry name" value="Myosin rod fragments"/>
    <property type="match status" value="1"/>
</dbReference>
<organism evidence="14 15">
    <name type="scientific">[Myrmecia] bisecta</name>
    <dbReference type="NCBI Taxonomy" id="41462"/>
    <lineage>
        <taxon>Eukaryota</taxon>
        <taxon>Viridiplantae</taxon>
        <taxon>Chlorophyta</taxon>
        <taxon>core chlorophytes</taxon>
        <taxon>Trebouxiophyceae</taxon>
        <taxon>Trebouxiales</taxon>
        <taxon>Trebouxiaceae</taxon>
        <taxon>Myrmecia</taxon>
    </lineage>
</organism>
<evidence type="ECO:0000256" key="4">
    <source>
        <dbReference type="ARBA" id="ARBA00022676"/>
    </source>
</evidence>
<evidence type="ECO:0000256" key="6">
    <source>
        <dbReference type="ARBA" id="ARBA00023054"/>
    </source>
</evidence>
<dbReference type="InterPro" id="IPR003406">
    <property type="entry name" value="Glyco_trans_14"/>
</dbReference>
<accession>A0AAW1PLB5</accession>
<sequence length="896" mass="101453">MPLVIDNNTKSWESFDVQTASTLYWKAVPVLLQQADREEQTGELTVRILSGVNRNNHNSRILRIHLSSEDDLFFLHTLEVSEEEFQSLKVEQGILVDFANFPGKIIVMLEKCITSKAEDPPRFQAVLQTRGGESVFKIVETNDFKQLAHIMLAFRPGNDPAVKQFLAFRLSEVKANCDKLTEELDLTQNEKQSVEQCLKETEQQLSSTKEAHEKHLMEYQANTKTRDAVALQERTRELNKLKETLDRERAELDKKYRDQLDALNSRNAELDQENRALRDHKYELDTKVSELSHKLGSADGNGRSLEEEVGRLRTQVQQLSRDRSEREVQVSDQRAKLRALEEKVQAQKELLLESNERNKDLEASTRQLEARCSELKEAAAGHEQRAKEAAAEVMKGNRIIEKLTNDLRMAKEKMRRKQAIITRQEEEMLQRDRALEQAGRESTSLAQSLEKLKQEHEHLKAEHANLKTKLEDSKQQLQGNEQMIRWLNNQVNEAQLQYGTAVSGSRYSFRPSSLAPATASAGTAPHLPYRSSVSPVSGLNTGTLNTELTHKYWALLDKSSDRCAAALRMPKVALMFLTRGDMPHERLWSDWFAGGAGLVSLDAVRTLACARQRYLVLDRLQPACSRNASANATILDQQHMFTVYTHPARDFAGYPNASLFHGTDLQNRIATQWGHHSTTEAARRMLQAALKEPLNQRFVLLSESCIPLYPPAMWVALIRKHATAIAEDTVVAASFEEHCTWGADPDWGGKWRDCFSDEHYMSTLLAIYGLDQETDCLGFVAHADWENGEPGYHPVTYEPDDISPELIQKLRMPEICGLPVDSVASAWKGLGTIEDVYLSAPVAYGPVLGYQCPLFARKFPAHTADLLYDLYTRSPTTFTRLDGTRNNNQHDASGMT</sequence>
<comment type="caution">
    <text evidence="14">The sequence shown here is derived from an EMBL/GenBank/DDBJ whole genome shotgun (WGS) entry which is preliminary data.</text>
</comment>
<dbReference type="Pfam" id="PF02485">
    <property type="entry name" value="Branch"/>
    <property type="match status" value="2"/>
</dbReference>
<evidence type="ECO:0000256" key="7">
    <source>
        <dbReference type="ARBA" id="ARBA00023136"/>
    </source>
</evidence>
<keyword evidence="15" id="KW-1185">Reference proteome</keyword>
<keyword evidence="5" id="KW-0808">Transferase</keyword>
<dbReference type="PANTHER" id="PTHR44281">
    <property type="entry name" value="SPINDLE ASSEMBLY ABNORMAL PROTEIN 6 HOMOLOG"/>
    <property type="match status" value="1"/>
</dbReference>
<evidence type="ECO:0000256" key="9">
    <source>
        <dbReference type="ARBA" id="ARBA00023212"/>
    </source>
</evidence>
<keyword evidence="6 11" id="KW-0175">Coiled coil</keyword>
<dbReference type="AlphaFoldDB" id="A0AAW1PLB5"/>
<dbReference type="Proteomes" id="UP001489004">
    <property type="component" value="Unassembled WGS sequence"/>
</dbReference>
<keyword evidence="7" id="KW-0472">Membrane</keyword>
<dbReference type="PANTHER" id="PTHR44281:SF2">
    <property type="entry name" value="SPINDLE ASSEMBLY ABNORMAL PROTEIN 6 HOMOLOG"/>
    <property type="match status" value="1"/>
</dbReference>
<dbReference type="GO" id="GO:0016757">
    <property type="term" value="F:glycosyltransferase activity"/>
    <property type="evidence" value="ECO:0007669"/>
    <property type="project" value="UniProtKB-KW"/>
</dbReference>
<protein>
    <recommendedName>
        <fullName evidence="16">Spindle assembly abnormal protein 6 N-terminal domain-containing protein</fullName>
    </recommendedName>
</protein>
<keyword evidence="8" id="KW-0325">Glycoprotein</keyword>
<dbReference type="InterPro" id="IPR054755">
    <property type="entry name" value="Sas-6-like_oligomerization"/>
</dbReference>
<evidence type="ECO:0000256" key="8">
    <source>
        <dbReference type="ARBA" id="ARBA00023180"/>
    </source>
</evidence>
<dbReference type="CDD" id="cd10142">
    <property type="entry name" value="HD_SAS6_N"/>
    <property type="match status" value="1"/>
</dbReference>
<comment type="subcellular location">
    <subcellularLocation>
        <location evidence="1">Cytoplasm</location>
        <location evidence="1">Cytoskeleton</location>
        <location evidence="1">Microtubule organizing center</location>
        <location evidence="1">Centrosome</location>
    </subcellularLocation>
    <subcellularLocation>
        <location evidence="2">Membrane</location>
        <topology evidence="2">Single-pass type II membrane protein</topology>
    </subcellularLocation>
</comment>
<feature type="coiled-coil region" evidence="11">
    <location>
        <begin position="170"/>
        <end position="483"/>
    </location>
</feature>
<proteinExistence type="predicted"/>
<evidence type="ECO:0000256" key="2">
    <source>
        <dbReference type="ARBA" id="ARBA00004606"/>
    </source>
</evidence>
<evidence type="ECO:0000259" key="13">
    <source>
        <dbReference type="Pfam" id="PF22331"/>
    </source>
</evidence>
<evidence type="ECO:0000313" key="14">
    <source>
        <dbReference type="EMBL" id="KAK9808849.1"/>
    </source>
</evidence>
<name>A0AAW1PLB5_9CHLO</name>
<gene>
    <name evidence="14" type="ORF">WJX72_005003</name>
</gene>
<evidence type="ECO:0000259" key="12">
    <source>
        <dbReference type="Pfam" id="PF16531"/>
    </source>
</evidence>
<dbReference type="InterPro" id="IPR038558">
    <property type="entry name" value="SAS-6_N_sf"/>
</dbReference>